<feature type="active site" evidence="1">
    <location>
        <position position="235"/>
    </location>
</feature>
<feature type="signal peptide" evidence="3">
    <location>
        <begin position="1"/>
        <end position="22"/>
    </location>
</feature>
<proteinExistence type="predicted"/>
<feature type="domain" description="SGNH hydrolase-type esterase" evidence="4">
    <location>
        <begin position="28"/>
        <end position="241"/>
    </location>
</feature>
<dbReference type="InterPro" id="IPR036514">
    <property type="entry name" value="SGNH_hydro_sf"/>
</dbReference>
<evidence type="ECO:0000256" key="2">
    <source>
        <dbReference type="PIRSR" id="PIRSR637460-2"/>
    </source>
</evidence>
<evidence type="ECO:0000313" key="6">
    <source>
        <dbReference type="Proteomes" id="UP000199515"/>
    </source>
</evidence>
<keyword evidence="6" id="KW-1185">Reference proteome</keyword>
<keyword evidence="2" id="KW-1015">Disulfide bond</keyword>
<organism evidence="5 6">
    <name type="scientific">Amycolatopsis xylanica</name>
    <dbReference type="NCBI Taxonomy" id="589385"/>
    <lineage>
        <taxon>Bacteria</taxon>
        <taxon>Bacillati</taxon>
        <taxon>Actinomycetota</taxon>
        <taxon>Actinomycetes</taxon>
        <taxon>Pseudonocardiales</taxon>
        <taxon>Pseudonocardiaceae</taxon>
        <taxon>Amycolatopsis</taxon>
    </lineage>
</organism>
<dbReference type="Pfam" id="PF13472">
    <property type="entry name" value="Lipase_GDSL_2"/>
    <property type="match status" value="1"/>
</dbReference>
<gene>
    <name evidence="5" type="ORF">SAMN05421504_103622</name>
</gene>
<evidence type="ECO:0000256" key="1">
    <source>
        <dbReference type="PIRSR" id="PIRSR637460-1"/>
    </source>
</evidence>
<evidence type="ECO:0000256" key="3">
    <source>
        <dbReference type="SAM" id="SignalP"/>
    </source>
</evidence>
<dbReference type="CDD" id="cd01823">
    <property type="entry name" value="SEST_like"/>
    <property type="match status" value="1"/>
</dbReference>
<dbReference type="Gene3D" id="3.40.50.1110">
    <property type="entry name" value="SGNH hydrolase"/>
    <property type="match status" value="1"/>
</dbReference>
<sequence length="254" mass="26110">MAIRTLIAAFLLIIGLAAPAAAADAYFALGDSYSSGLGAGKYGTSGKCKRSVNAYPQLWVNEHAGTKLTFLACSGATTADVLTQAGSITPDATLVTLSVGGTDAGFSDVMVTCVLNSEQACAKRVDVARKFITETLPGRLDAVLAKIKAAAPNARVFLLGYPHLFADDGSCGFSIGMRKAINAGADTMAAVEAERASAAGVTFVDVRAAFTGHNVCAAGSQYLHGIASPLEESFHPTKAGQFGYFRALAMVTDG</sequence>
<dbReference type="GO" id="GO:0019433">
    <property type="term" value="P:triglyceride catabolic process"/>
    <property type="evidence" value="ECO:0007669"/>
    <property type="project" value="TreeGrafter"/>
</dbReference>
<dbReference type="EMBL" id="FNON01000003">
    <property type="protein sequence ID" value="SDX72631.1"/>
    <property type="molecule type" value="Genomic_DNA"/>
</dbReference>
<dbReference type="RefSeq" id="WP_245757354.1">
    <property type="nucleotide sequence ID" value="NZ_FNON01000003.1"/>
</dbReference>
<reference evidence="5 6" key="1">
    <citation type="submission" date="2016-10" db="EMBL/GenBank/DDBJ databases">
        <authorList>
            <person name="de Groot N.N."/>
        </authorList>
    </citation>
    <scope>NUCLEOTIDE SEQUENCE [LARGE SCALE GENOMIC DNA]</scope>
    <source>
        <strain evidence="5 6">CPCC 202699</strain>
    </source>
</reference>
<evidence type="ECO:0000259" key="4">
    <source>
        <dbReference type="Pfam" id="PF13472"/>
    </source>
</evidence>
<dbReference type="AlphaFoldDB" id="A0A1H3E1T1"/>
<dbReference type="Proteomes" id="UP000199515">
    <property type="component" value="Unassembled WGS sequence"/>
</dbReference>
<protein>
    <submittedName>
        <fullName evidence="5">GDSL-like Lipase/Acylhydrolase family protein</fullName>
    </submittedName>
</protein>
<feature type="disulfide bond" evidence="2">
    <location>
        <begin position="48"/>
        <end position="73"/>
    </location>
</feature>
<dbReference type="InterPro" id="IPR037460">
    <property type="entry name" value="SEST-like"/>
</dbReference>
<dbReference type="InterPro" id="IPR013830">
    <property type="entry name" value="SGNH_hydro"/>
</dbReference>
<dbReference type="PANTHER" id="PTHR37981:SF1">
    <property type="entry name" value="SGNH HYDROLASE-TYPE ESTERASE DOMAIN-CONTAINING PROTEIN"/>
    <property type="match status" value="1"/>
</dbReference>
<feature type="chain" id="PRO_5011621720" evidence="3">
    <location>
        <begin position="23"/>
        <end position="254"/>
    </location>
</feature>
<keyword evidence="3" id="KW-0732">Signal</keyword>
<accession>A0A1H3E1T1</accession>
<feature type="disulfide bond" evidence="2">
    <location>
        <begin position="113"/>
        <end position="121"/>
    </location>
</feature>
<dbReference type="STRING" id="589385.SAMN05421504_103622"/>
<dbReference type="SUPFAM" id="SSF52266">
    <property type="entry name" value="SGNH hydrolase"/>
    <property type="match status" value="1"/>
</dbReference>
<feature type="active site" description="Nucleophile" evidence="1">
    <location>
        <position position="32"/>
    </location>
</feature>
<feature type="disulfide bond" evidence="2">
    <location>
        <begin position="171"/>
        <end position="216"/>
    </location>
</feature>
<evidence type="ECO:0000313" key="5">
    <source>
        <dbReference type="EMBL" id="SDX72631.1"/>
    </source>
</evidence>
<dbReference type="PANTHER" id="PTHR37981">
    <property type="entry name" value="LIPASE 2"/>
    <property type="match status" value="1"/>
</dbReference>
<dbReference type="GO" id="GO:0004806">
    <property type="term" value="F:triacylglycerol lipase activity"/>
    <property type="evidence" value="ECO:0007669"/>
    <property type="project" value="TreeGrafter"/>
</dbReference>
<keyword evidence="5" id="KW-0378">Hydrolase</keyword>
<name>A0A1H3E1T1_9PSEU</name>